<name>A0ABP9I5Z6_9ACTN</name>
<reference evidence="3" key="1">
    <citation type="journal article" date="2019" name="Int. J. Syst. Evol. Microbiol.">
        <title>The Global Catalogue of Microorganisms (GCM) 10K type strain sequencing project: providing services to taxonomists for standard genome sequencing and annotation.</title>
        <authorList>
            <consortium name="The Broad Institute Genomics Platform"/>
            <consortium name="The Broad Institute Genome Sequencing Center for Infectious Disease"/>
            <person name="Wu L."/>
            <person name="Ma J."/>
        </authorList>
    </citation>
    <scope>NUCLEOTIDE SEQUENCE [LARGE SCALE GENOMIC DNA]</scope>
    <source>
        <strain evidence="3">JCM 17986</strain>
    </source>
</reference>
<keyword evidence="3" id="KW-1185">Reference proteome</keyword>
<gene>
    <name evidence="2" type="ORF">GCM10023205_69970</name>
</gene>
<feature type="region of interest" description="Disordered" evidence="1">
    <location>
        <begin position="52"/>
        <end position="83"/>
    </location>
</feature>
<protein>
    <submittedName>
        <fullName evidence="2">Uncharacterized protein</fullName>
    </submittedName>
</protein>
<proteinExistence type="predicted"/>
<dbReference type="EMBL" id="BAABHS010000036">
    <property type="protein sequence ID" value="GAA4988936.1"/>
    <property type="molecule type" value="Genomic_DNA"/>
</dbReference>
<feature type="compositionally biased region" description="Pro residues" evidence="1">
    <location>
        <begin position="72"/>
        <end position="83"/>
    </location>
</feature>
<evidence type="ECO:0000313" key="2">
    <source>
        <dbReference type="EMBL" id="GAA4988936.1"/>
    </source>
</evidence>
<comment type="caution">
    <text evidence="2">The sequence shown here is derived from an EMBL/GenBank/DDBJ whole genome shotgun (WGS) entry which is preliminary data.</text>
</comment>
<organism evidence="2 3">
    <name type="scientific">Yinghuangia aomiensis</name>
    <dbReference type="NCBI Taxonomy" id="676205"/>
    <lineage>
        <taxon>Bacteria</taxon>
        <taxon>Bacillati</taxon>
        <taxon>Actinomycetota</taxon>
        <taxon>Actinomycetes</taxon>
        <taxon>Kitasatosporales</taxon>
        <taxon>Streptomycetaceae</taxon>
        <taxon>Yinghuangia</taxon>
    </lineage>
</organism>
<feature type="region of interest" description="Disordered" evidence="1">
    <location>
        <begin position="1"/>
        <end position="22"/>
    </location>
</feature>
<evidence type="ECO:0000256" key="1">
    <source>
        <dbReference type="SAM" id="MobiDB-lite"/>
    </source>
</evidence>
<sequence>MGSESTAPRAQRARAGSRWDTVPPDRRLLAVAHNVTAATRLLDLLRVVGGDRRIGTSLPAPGGITYADSTRPPTPTAARPSPP</sequence>
<evidence type="ECO:0000313" key="3">
    <source>
        <dbReference type="Proteomes" id="UP001500466"/>
    </source>
</evidence>
<dbReference type="Proteomes" id="UP001500466">
    <property type="component" value="Unassembled WGS sequence"/>
</dbReference>
<accession>A0ABP9I5Z6</accession>